<evidence type="ECO:0000313" key="5">
    <source>
        <dbReference type="EMBL" id="OWJ68613.1"/>
    </source>
</evidence>
<comment type="subcellular location">
    <subcellularLocation>
        <location evidence="1">Periplasm</location>
    </subcellularLocation>
</comment>
<dbReference type="SUPFAM" id="SSF53850">
    <property type="entry name" value="Periplasmic binding protein-like II"/>
    <property type="match status" value="1"/>
</dbReference>
<dbReference type="EMBL" id="NHON01000004">
    <property type="protein sequence ID" value="OWJ68613.1"/>
    <property type="molecule type" value="Genomic_DNA"/>
</dbReference>
<keyword evidence="3" id="KW-0732">Signal</keyword>
<dbReference type="CDD" id="cd08512">
    <property type="entry name" value="PBP2_NikA_DppA_OppA_like_7"/>
    <property type="match status" value="1"/>
</dbReference>
<dbReference type="GO" id="GO:0043190">
    <property type="term" value="C:ATP-binding cassette (ABC) transporter complex"/>
    <property type="evidence" value="ECO:0007669"/>
    <property type="project" value="InterPro"/>
</dbReference>
<dbReference type="Gene3D" id="3.90.76.10">
    <property type="entry name" value="Dipeptide-binding Protein, Domain 1"/>
    <property type="match status" value="1"/>
</dbReference>
<protein>
    <recommendedName>
        <fullName evidence="4">Solute-binding protein family 5 domain-containing protein</fullName>
    </recommendedName>
</protein>
<comment type="caution">
    <text evidence="5">The sequence shown here is derived from an EMBL/GenBank/DDBJ whole genome shotgun (WGS) entry which is preliminary data.</text>
</comment>
<evidence type="ECO:0000256" key="3">
    <source>
        <dbReference type="SAM" id="SignalP"/>
    </source>
</evidence>
<dbReference type="PANTHER" id="PTHR30290:SF34">
    <property type="entry name" value="ABC TRANSPORTER, PERIPLASMIC OLIGO-PEPTIDE BINDING PROTEIN, PUTATIVE-RELATED"/>
    <property type="match status" value="1"/>
</dbReference>
<feature type="signal peptide" evidence="3">
    <location>
        <begin position="1"/>
        <end position="23"/>
    </location>
</feature>
<reference evidence="6" key="1">
    <citation type="submission" date="2017-05" db="EMBL/GenBank/DDBJ databases">
        <authorList>
            <person name="Macchi M."/>
            <person name="Festa S."/>
            <person name="Coppotelli B.M."/>
            <person name="Morelli I.S."/>
        </authorList>
    </citation>
    <scope>NUCLEOTIDE SEQUENCE [LARGE SCALE GENOMIC DNA]</scope>
    <source>
        <strain evidence="6">I</strain>
    </source>
</reference>
<proteinExistence type="inferred from homology"/>
<dbReference type="Gene3D" id="3.40.190.10">
    <property type="entry name" value="Periplasmic binding protein-like II"/>
    <property type="match status" value="1"/>
</dbReference>
<feature type="chain" id="PRO_5012374556" description="Solute-binding protein family 5 domain-containing protein" evidence="3">
    <location>
        <begin position="24"/>
        <end position="532"/>
    </location>
</feature>
<dbReference type="OrthoDB" id="9803988at2"/>
<evidence type="ECO:0000256" key="1">
    <source>
        <dbReference type="ARBA" id="ARBA00004418"/>
    </source>
</evidence>
<dbReference type="GO" id="GO:0030288">
    <property type="term" value="C:outer membrane-bounded periplasmic space"/>
    <property type="evidence" value="ECO:0007669"/>
    <property type="project" value="UniProtKB-ARBA"/>
</dbReference>
<gene>
    <name evidence="5" type="ORF">BWR60_04170</name>
</gene>
<evidence type="ECO:0000256" key="2">
    <source>
        <dbReference type="ARBA" id="ARBA00005695"/>
    </source>
</evidence>
<feature type="domain" description="Solute-binding protein family 5" evidence="4">
    <location>
        <begin position="74"/>
        <end position="444"/>
    </location>
</feature>
<evidence type="ECO:0000313" key="6">
    <source>
        <dbReference type="Proteomes" id="UP000196655"/>
    </source>
</evidence>
<dbReference type="PIRSF" id="PIRSF002741">
    <property type="entry name" value="MppA"/>
    <property type="match status" value="1"/>
</dbReference>
<accession>A0A211ZTN2</accession>
<dbReference type="Pfam" id="PF00496">
    <property type="entry name" value="SBP_bac_5"/>
    <property type="match status" value="1"/>
</dbReference>
<name>A0A211ZTN2_9PROT</name>
<dbReference type="Proteomes" id="UP000196655">
    <property type="component" value="Unassembled WGS sequence"/>
</dbReference>
<dbReference type="InterPro" id="IPR039424">
    <property type="entry name" value="SBP_5"/>
</dbReference>
<dbReference type="InterPro" id="IPR000914">
    <property type="entry name" value="SBP_5_dom"/>
</dbReference>
<keyword evidence="6" id="KW-1185">Reference proteome</keyword>
<dbReference type="PANTHER" id="PTHR30290">
    <property type="entry name" value="PERIPLASMIC BINDING COMPONENT OF ABC TRANSPORTER"/>
    <property type="match status" value="1"/>
</dbReference>
<sequence length="532" mass="57941">MRRLTALLLGALLFLPAFGPAIAGTPRDTIVVAKQIDQFISLDPAEAFEPGVGEVTQNLYDQLVGYRSATDPTIIGDLAESWSISDDGVTWRFTLKPDQAFASGNPVTAQDAAWSLQRAVRLDKSPAFILTQFGFTAANAADRIRAVDDRTLEIRIDHAVAPTFFLNTLTAGVASVVDAKTVQANEAKDDLGNGWLKAHSAGSGPYALQRWVPNERVVLEGNPHWQSSGGQHTGPKTPHLVFLHVPEPASQRLLLEKGDVDYARDLTRDQILALKDAPGVALQEEAGDALLYLGLNQGNPALAKPEVREALKWLVDYQGIQDSLLSGTWTTRQSVLPTGYLGAVDDVPYRLDVDRARALLARAGLGDGFSVTIDVRNVAPFADIAQALQASFAKAGVKLEILPGDGKQTITKYRARQHDIYIGTWVPDYRDPHSNADAFAFDRDVNDADAPKTLAWRNRWQDDGWNQTVTEALREPDAAKRAALYGRLQREVQAEGPFVLLFQQTLVAAHRDTVSGLVLQPKASYAAVAKAE</sequence>
<dbReference type="Gene3D" id="3.10.105.10">
    <property type="entry name" value="Dipeptide-binding Protein, Domain 3"/>
    <property type="match status" value="1"/>
</dbReference>
<dbReference type="AlphaFoldDB" id="A0A211ZTN2"/>
<dbReference type="GO" id="GO:0015833">
    <property type="term" value="P:peptide transport"/>
    <property type="evidence" value="ECO:0007669"/>
    <property type="project" value="TreeGrafter"/>
</dbReference>
<dbReference type="RefSeq" id="WP_088149750.1">
    <property type="nucleotide sequence ID" value="NZ_NHON01000004.1"/>
</dbReference>
<organism evidence="5 6">
    <name type="scientific">Inquilinus limosus</name>
    <dbReference type="NCBI Taxonomy" id="171674"/>
    <lineage>
        <taxon>Bacteria</taxon>
        <taxon>Pseudomonadati</taxon>
        <taxon>Pseudomonadota</taxon>
        <taxon>Alphaproteobacteria</taxon>
        <taxon>Rhodospirillales</taxon>
        <taxon>Rhodospirillaceae</taxon>
        <taxon>Inquilinus</taxon>
    </lineage>
</organism>
<evidence type="ECO:0000259" key="4">
    <source>
        <dbReference type="Pfam" id="PF00496"/>
    </source>
</evidence>
<comment type="similarity">
    <text evidence="2">Belongs to the bacterial solute-binding protein 5 family.</text>
</comment>
<dbReference type="GO" id="GO:1904680">
    <property type="term" value="F:peptide transmembrane transporter activity"/>
    <property type="evidence" value="ECO:0007669"/>
    <property type="project" value="TreeGrafter"/>
</dbReference>
<dbReference type="InterPro" id="IPR030678">
    <property type="entry name" value="Peptide/Ni-bd"/>
</dbReference>